<dbReference type="GO" id="GO:0004530">
    <property type="term" value="F:deoxyribonuclease I activity"/>
    <property type="evidence" value="ECO:0007669"/>
    <property type="project" value="TreeGrafter"/>
</dbReference>
<dbReference type="GO" id="GO:0006308">
    <property type="term" value="P:DNA catabolic process"/>
    <property type="evidence" value="ECO:0007669"/>
    <property type="project" value="InterPro"/>
</dbReference>
<feature type="compositionally biased region" description="Acidic residues" evidence="4">
    <location>
        <begin position="17"/>
        <end position="28"/>
    </location>
</feature>
<organism evidence="6 7">
    <name type="scientific">Elysia chlorotica</name>
    <name type="common">Eastern emerald elysia</name>
    <name type="synonym">Sea slug</name>
    <dbReference type="NCBI Taxonomy" id="188477"/>
    <lineage>
        <taxon>Eukaryota</taxon>
        <taxon>Metazoa</taxon>
        <taxon>Spiralia</taxon>
        <taxon>Lophotrochozoa</taxon>
        <taxon>Mollusca</taxon>
        <taxon>Gastropoda</taxon>
        <taxon>Heterobranchia</taxon>
        <taxon>Euthyneura</taxon>
        <taxon>Panpulmonata</taxon>
        <taxon>Sacoglossa</taxon>
        <taxon>Placobranchoidea</taxon>
        <taxon>Plakobranchidae</taxon>
        <taxon>Elysia</taxon>
    </lineage>
</organism>
<evidence type="ECO:0000259" key="5">
    <source>
        <dbReference type="Pfam" id="PF03372"/>
    </source>
</evidence>
<dbReference type="Proteomes" id="UP000271974">
    <property type="component" value="Unassembled WGS sequence"/>
</dbReference>
<evidence type="ECO:0000256" key="4">
    <source>
        <dbReference type="SAM" id="MobiDB-lite"/>
    </source>
</evidence>
<feature type="region of interest" description="Disordered" evidence="4">
    <location>
        <begin position="1"/>
        <end position="59"/>
    </location>
</feature>
<dbReference type="PRINTS" id="PR00130">
    <property type="entry name" value="DNASEI"/>
</dbReference>
<feature type="domain" description="Endonuclease/exonuclease/phosphatase" evidence="5">
    <location>
        <begin position="80"/>
        <end position="328"/>
    </location>
</feature>
<keyword evidence="2" id="KW-0540">Nuclease</keyword>
<dbReference type="InterPro" id="IPR036691">
    <property type="entry name" value="Endo/exonu/phosph_ase_sf"/>
</dbReference>
<dbReference type="OrthoDB" id="10061407at2759"/>
<evidence type="ECO:0000256" key="3">
    <source>
        <dbReference type="ARBA" id="ARBA00022801"/>
    </source>
</evidence>
<proteinExistence type="inferred from homology"/>
<dbReference type="STRING" id="188477.A0A433TQD6"/>
<dbReference type="InterPro" id="IPR016202">
    <property type="entry name" value="DNase_I"/>
</dbReference>
<keyword evidence="3" id="KW-0378">Hydrolase</keyword>
<sequence>MTRRGARADPDWVPSMDNDDEEYGDEDEPRPKRLKPSSTSGSSGREPKEQPDCLPVESVSNSGLVKGGIQGIANPPLKIASFNIQVFGGRKMDRESVMAVIVKILQRYDLILILEIRDSSQTAFPELVQECNKTSPENPFAFVVSARLGRTSSKEQYGFMYRTKKLEVVSTYQFDDGVDDGTDMFQREPFAVRFYCPSTELEDFAIIATHTDPDEAAKEIGALHKVYESAKRHWNLEDIIIAGDFNADEGYVNREDWSKIVLRHDKRFHWLIKDSTDTTTGNTDRAYDRFVVAGAKLIKNVVPDRTNVFLFDKVYNLPYEQTRKVSDHYPIEMELCGKVNKDLQKQLSSWLSVTVDQKTPVEREHDIRKIYRASEGTESAHFTSRVHYEDFRMLEVIAKREDVDGVISALREFQAAFPNVLQDETVQMVEAYTEGSSLFSPPSSAKHPYIYGLDVDLDLEDTPAASGKVGQGRKGRGSIDVTIAVRLREPLTLRVTVSMKMSKS</sequence>
<dbReference type="GO" id="GO:0005634">
    <property type="term" value="C:nucleus"/>
    <property type="evidence" value="ECO:0007669"/>
    <property type="project" value="TreeGrafter"/>
</dbReference>
<dbReference type="SUPFAM" id="SSF56219">
    <property type="entry name" value="DNase I-like"/>
    <property type="match status" value="1"/>
</dbReference>
<dbReference type="GO" id="GO:0003677">
    <property type="term" value="F:DNA binding"/>
    <property type="evidence" value="ECO:0007669"/>
    <property type="project" value="TreeGrafter"/>
</dbReference>
<reference evidence="6 7" key="1">
    <citation type="submission" date="2019-01" db="EMBL/GenBank/DDBJ databases">
        <title>A draft genome assembly of the solar-powered sea slug Elysia chlorotica.</title>
        <authorList>
            <person name="Cai H."/>
            <person name="Li Q."/>
            <person name="Fang X."/>
            <person name="Li J."/>
            <person name="Curtis N.E."/>
            <person name="Altenburger A."/>
            <person name="Shibata T."/>
            <person name="Feng M."/>
            <person name="Maeda T."/>
            <person name="Schwartz J.A."/>
            <person name="Shigenobu S."/>
            <person name="Lundholm N."/>
            <person name="Nishiyama T."/>
            <person name="Yang H."/>
            <person name="Hasebe M."/>
            <person name="Li S."/>
            <person name="Pierce S.K."/>
            <person name="Wang J."/>
        </authorList>
    </citation>
    <scope>NUCLEOTIDE SEQUENCE [LARGE SCALE GENOMIC DNA]</scope>
    <source>
        <strain evidence="6">EC2010</strain>
        <tissue evidence="6">Whole organism of an adult</tissue>
    </source>
</reference>
<comment type="similarity">
    <text evidence="1">Belongs to the DNase I family.</text>
</comment>
<gene>
    <name evidence="6" type="ORF">EGW08_008473</name>
</gene>
<protein>
    <recommendedName>
        <fullName evidence="5">Endonuclease/exonuclease/phosphatase domain-containing protein</fullName>
    </recommendedName>
</protein>
<dbReference type="EMBL" id="RQTK01000231">
    <property type="protein sequence ID" value="RUS83767.1"/>
    <property type="molecule type" value="Genomic_DNA"/>
</dbReference>
<dbReference type="InterPro" id="IPR005135">
    <property type="entry name" value="Endo/exonuclease/phosphatase"/>
</dbReference>
<keyword evidence="7" id="KW-1185">Reference proteome</keyword>
<evidence type="ECO:0000256" key="2">
    <source>
        <dbReference type="ARBA" id="ARBA00022722"/>
    </source>
</evidence>
<evidence type="ECO:0000313" key="6">
    <source>
        <dbReference type="EMBL" id="RUS83767.1"/>
    </source>
</evidence>
<dbReference type="AlphaFoldDB" id="A0A433TQD6"/>
<name>A0A433TQD6_ELYCH</name>
<dbReference type="PANTHER" id="PTHR11371">
    <property type="entry name" value="DEOXYRIBONUCLEASE"/>
    <property type="match status" value="1"/>
</dbReference>
<dbReference type="SMART" id="SM00476">
    <property type="entry name" value="DNaseIc"/>
    <property type="match status" value="1"/>
</dbReference>
<dbReference type="Gene3D" id="3.60.10.10">
    <property type="entry name" value="Endonuclease/exonuclease/phosphatase"/>
    <property type="match status" value="1"/>
</dbReference>
<dbReference type="Pfam" id="PF03372">
    <property type="entry name" value="Exo_endo_phos"/>
    <property type="match status" value="1"/>
</dbReference>
<accession>A0A433TQD6</accession>
<evidence type="ECO:0000313" key="7">
    <source>
        <dbReference type="Proteomes" id="UP000271974"/>
    </source>
</evidence>
<comment type="caution">
    <text evidence="6">The sequence shown here is derived from an EMBL/GenBank/DDBJ whole genome shotgun (WGS) entry which is preliminary data.</text>
</comment>
<dbReference type="PANTHER" id="PTHR11371:SF33">
    <property type="entry name" value="ENDONUCLEASE_EXONUCLEASE_PHOSPHATASE DOMAIN-CONTAINING PROTEIN"/>
    <property type="match status" value="1"/>
</dbReference>
<dbReference type="CDD" id="cd10282">
    <property type="entry name" value="DNase1"/>
    <property type="match status" value="1"/>
</dbReference>
<feature type="compositionally biased region" description="Basic and acidic residues" evidence="4">
    <location>
        <begin position="1"/>
        <end position="10"/>
    </location>
</feature>
<evidence type="ECO:0000256" key="1">
    <source>
        <dbReference type="ARBA" id="ARBA00007359"/>
    </source>
</evidence>